<dbReference type="EMBL" id="JXTB01000419">
    <property type="protein sequence ID" value="PON41266.1"/>
    <property type="molecule type" value="Genomic_DNA"/>
</dbReference>
<dbReference type="GO" id="GO:0001650">
    <property type="term" value="C:fibrillar center"/>
    <property type="evidence" value="ECO:0007669"/>
    <property type="project" value="TreeGrafter"/>
</dbReference>
<dbReference type="PANTHER" id="PTHR15319">
    <property type="entry name" value="TATA BOX-BINDING PROTEIN ASSOCIATED FACTOR RNA POLYMERASE I SUBUNIT C"/>
    <property type="match status" value="1"/>
</dbReference>
<dbReference type="PANTHER" id="PTHR15319:SF1">
    <property type="entry name" value="TATA BOX-BINDING PROTEIN-ASSOCIATED FACTOR RNA POLYMERASE I SUBUNIT C"/>
    <property type="match status" value="1"/>
</dbReference>
<dbReference type="Proteomes" id="UP000237105">
    <property type="component" value="Unassembled WGS sequence"/>
</dbReference>
<sequence>MDLSEEWKSLFPISAVFRSPLLLSGPSIRPILGPLVFNPIPNTITCLFSSPSLLPPYSPLPHLSFPRFLLTSSSDSSLPPSASSSITSVFGLHHHQNNVASNFLNNRLELLRCPGTNNFMVFFPTGENSDQVGFLLLQLNNSFSKVRVDDNGDVFAASCRFNHQILRISVNPVVDSGSQFSALTGNSFGIIGYLLASTMYSVHWYVIKVKEIGSDTEVPSLTYIGTKVFKTCCIVHACWSPHIPEESIVLLESGALFLFDMESCLKTNNVNAYCKGTRLKVSWDDSSNLRDLKWLSIEFSWHPRILIVACSDAVFMVDLRLDECNLSCLAKIEMLHMYASIGNERFLALSKAGPDGFHFALASDSLLLLCDVRKPMMPVLQWAHGLSKPCYIDAFRLSHLRSNLRDDMYKWASESGFCIIVGSFWNCEFNLFCYGPSSQAPSGSIISRVTEFSKSYYAWERPSNLLLSGHECPCGSCLVKEEFLKDDLPAWIDWQRKKEVVLGFGIINNDLSAFVSGPDEFGGFTLVRLLSSGKLESQRYSASWDSIKVLEEPHKNLSLFEDYLMCSAFDEEYKFPRRFKYLELDYLNGYLNGDLDEVVVSRMKDPHSSPQGKESFTLEFHEILCEKLNACGLSRLRSSPTVTVVFNDISLPSSIHEVAFRRLWADLPVELLQLAFSNYSEFLEVLVDRKKVSLEFLVVPDQPQLPPFFLRKPSVRSNKWSQKVRRTDALVGPVLPLPVLLALHEFHNGCPNSEAESGGFTAEAELRRRCNEVMQVAHEMAASNSTSKPQEDRVVSLADDREETWVGSQTAKPFFLHHPVAFTPRGIDHKEEQSAYKDEVFGTLISKVDEKEHASTGNMGTGLELFDSLCPIKLRFDDASAVNFGLKELKAYKLLKKQFSKWQGNFNLYDEFVSGSRLHT</sequence>
<dbReference type="InterPro" id="IPR038801">
    <property type="entry name" value="TAF1C"/>
</dbReference>
<accession>A0A2P5AXN4</accession>
<proteinExistence type="predicted"/>
<dbReference type="STRING" id="3476.A0A2P5AXN4"/>
<name>A0A2P5AXN4_PARAD</name>
<gene>
    <name evidence="1" type="ORF">PanWU01x14_291050</name>
</gene>
<evidence type="ECO:0000313" key="2">
    <source>
        <dbReference type="Proteomes" id="UP000237105"/>
    </source>
</evidence>
<dbReference type="GO" id="GO:0001164">
    <property type="term" value="F:RNA polymerase I core promoter sequence-specific DNA binding"/>
    <property type="evidence" value="ECO:0007669"/>
    <property type="project" value="TreeGrafter"/>
</dbReference>
<evidence type="ECO:0000313" key="1">
    <source>
        <dbReference type="EMBL" id="PON41266.1"/>
    </source>
</evidence>
<dbReference type="AlphaFoldDB" id="A0A2P5AXN4"/>
<comment type="caution">
    <text evidence="1">The sequence shown here is derived from an EMBL/GenBank/DDBJ whole genome shotgun (WGS) entry which is preliminary data.</text>
</comment>
<dbReference type="OrthoDB" id="2382881at2759"/>
<organism evidence="1 2">
    <name type="scientific">Parasponia andersonii</name>
    <name type="common">Sponia andersonii</name>
    <dbReference type="NCBI Taxonomy" id="3476"/>
    <lineage>
        <taxon>Eukaryota</taxon>
        <taxon>Viridiplantae</taxon>
        <taxon>Streptophyta</taxon>
        <taxon>Embryophyta</taxon>
        <taxon>Tracheophyta</taxon>
        <taxon>Spermatophyta</taxon>
        <taxon>Magnoliopsida</taxon>
        <taxon>eudicotyledons</taxon>
        <taxon>Gunneridae</taxon>
        <taxon>Pentapetalae</taxon>
        <taxon>rosids</taxon>
        <taxon>fabids</taxon>
        <taxon>Rosales</taxon>
        <taxon>Cannabaceae</taxon>
        <taxon>Parasponia</taxon>
    </lineage>
</organism>
<keyword evidence="2" id="KW-1185">Reference proteome</keyword>
<reference evidence="2" key="1">
    <citation type="submission" date="2016-06" db="EMBL/GenBank/DDBJ databases">
        <title>Parallel loss of symbiosis genes in relatives of nitrogen-fixing non-legume Parasponia.</title>
        <authorList>
            <person name="Van Velzen R."/>
            <person name="Holmer R."/>
            <person name="Bu F."/>
            <person name="Rutten L."/>
            <person name="Van Zeijl A."/>
            <person name="Liu W."/>
            <person name="Santuari L."/>
            <person name="Cao Q."/>
            <person name="Sharma T."/>
            <person name="Shen D."/>
            <person name="Roswanjaya Y."/>
            <person name="Wardhani T."/>
            <person name="Kalhor M.S."/>
            <person name="Jansen J."/>
            <person name="Van den Hoogen J."/>
            <person name="Gungor B."/>
            <person name="Hartog M."/>
            <person name="Hontelez J."/>
            <person name="Verver J."/>
            <person name="Yang W.-C."/>
            <person name="Schijlen E."/>
            <person name="Repin R."/>
            <person name="Schilthuizen M."/>
            <person name="Schranz E."/>
            <person name="Heidstra R."/>
            <person name="Miyata K."/>
            <person name="Fedorova E."/>
            <person name="Kohlen W."/>
            <person name="Bisseling T."/>
            <person name="Smit S."/>
            <person name="Geurts R."/>
        </authorList>
    </citation>
    <scope>NUCLEOTIDE SEQUENCE [LARGE SCALE GENOMIC DNA]</scope>
    <source>
        <strain evidence="2">cv. WU1-14</strain>
    </source>
</reference>
<protein>
    <submittedName>
        <fullName evidence="1">TATA box-binding protein associated factor RNA polymerase I subunit C</fullName>
    </submittedName>
</protein>